<dbReference type="Gene3D" id="2.130.10.10">
    <property type="entry name" value="YVTN repeat-like/Quinoprotein amine dehydrogenase"/>
    <property type="match status" value="2"/>
</dbReference>
<keyword evidence="4" id="KW-0539">Nucleus</keyword>
<evidence type="ECO:0000256" key="2">
    <source>
        <dbReference type="ARBA" id="ARBA00022574"/>
    </source>
</evidence>
<dbReference type="PANTHER" id="PTHR44267:SF1">
    <property type="entry name" value="WD REPEAT-CONTAINING PROTEIN 43"/>
    <property type="match status" value="1"/>
</dbReference>
<organism evidence="9 10">
    <name type="scientific">Pholiota conissans</name>
    <dbReference type="NCBI Taxonomy" id="109636"/>
    <lineage>
        <taxon>Eukaryota</taxon>
        <taxon>Fungi</taxon>
        <taxon>Dikarya</taxon>
        <taxon>Basidiomycota</taxon>
        <taxon>Agaricomycotina</taxon>
        <taxon>Agaricomycetes</taxon>
        <taxon>Agaricomycetidae</taxon>
        <taxon>Agaricales</taxon>
        <taxon>Agaricineae</taxon>
        <taxon>Strophariaceae</taxon>
        <taxon>Pholiota</taxon>
    </lineage>
</organism>
<feature type="region of interest" description="Disordered" evidence="7">
    <location>
        <begin position="1"/>
        <end position="28"/>
    </location>
</feature>
<evidence type="ECO:0000256" key="1">
    <source>
        <dbReference type="ARBA" id="ARBA00004123"/>
    </source>
</evidence>
<dbReference type="OrthoDB" id="30195at2759"/>
<evidence type="ECO:0000256" key="7">
    <source>
        <dbReference type="SAM" id="MobiDB-lite"/>
    </source>
</evidence>
<feature type="region of interest" description="Disordered" evidence="7">
    <location>
        <begin position="684"/>
        <end position="759"/>
    </location>
</feature>
<keyword evidence="10" id="KW-1185">Reference proteome</keyword>
<dbReference type="InterPro" id="IPR036322">
    <property type="entry name" value="WD40_repeat_dom_sf"/>
</dbReference>
<reference evidence="9" key="1">
    <citation type="submission" date="2020-11" db="EMBL/GenBank/DDBJ databases">
        <authorList>
            <consortium name="DOE Joint Genome Institute"/>
            <person name="Ahrendt S."/>
            <person name="Riley R."/>
            <person name="Andreopoulos W."/>
            <person name="Labutti K."/>
            <person name="Pangilinan J."/>
            <person name="Ruiz-Duenas F.J."/>
            <person name="Barrasa J.M."/>
            <person name="Sanchez-Garcia M."/>
            <person name="Camarero S."/>
            <person name="Miyauchi S."/>
            <person name="Serrano A."/>
            <person name="Linde D."/>
            <person name="Babiker R."/>
            <person name="Drula E."/>
            <person name="Ayuso-Fernandez I."/>
            <person name="Pacheco R."/>
            <person name="Padilla G."/>
            <person name="Ferreira P."/>
            <person name="Barriuso J."/>
            <person name="Kellner H."/>
            <person name="Castanera R."/>
            <person name="Alfaro M."/>
            <person name="Ramirez L."/>
            <person name="Pisabarro A.G."/>
            <person name="Kuo A."/>
            <person name="Tritt A."/>
            <person name="Lipzen A."/>
            <person name="He G."/>
            <person name="Yan M."/>
            <person name="Ng V."/>
            <person name="Cullen D."/>
            <person name="Martin F."/>
            <person name="Rosso M.-N."/>
            <person name="Henrissat B."/>
            <person name="Hibbett D."/>
            <person name="Martinez A.T."/>
            <person name="Grigoriev I.V."/>
        </authorList>
    </citation>
    <scope>NUCLEOTIDE SEQUENCE</scope>
    <source>
        <strain evidence="9">CIRM-BRFM 674</strain>
    </source>
</reference>
<feature type="domain" description="Small-subunit processome Utp12" evidence="8">
    <location>
        <begin position="535"/>
        <end position="652"/>
    </location>
</feature>
<dbReference type="InterPro" id="IPR015943">
    <property type="entry name" value="WD40/YVTN_repeat-like_dom_sf"/>
</dbReference>
<dbReference type="Pfam" id="PF04003">
    <property type="entry name" value="Utp12"/>
    <property type="match status" value="1"/>
</dbReference>
<gene>
    <name evidence="9" type="ORF">BDN70DRAFT_886077</name>
</gene>
<dbReference type="SUPFAM" id="SSF50978">
    <property type="entry name" value="WD40 repeat-like"/>
    <property type="match status" value="1"/>
</dbReference>
<dbReference type="PANTHER" id="PTHR44267">
    <property type="entry name" value="WD REPEAT-CONTAINING PROTEIN 43"/>
    <property type="match status" value="1"/>
</dbReference>
<dbReference type="SMART" id="SM00320">
    <property type="entry name" value="WD40"/>
    <property type="match status" value="2"/>
</dbReference>
<feature type="repeat" description="WD" evidence="6">
    <location>
        <begin position="169"/>
        <end position="191"/>
    </location>
</feature>
<dbReference type="GO" id="GO:0000462">
    <property type="term" value="P:maturation of SSU-rRNA from tricistronic rRNA transcript (SSU-rRNA, 5.8S rRNA, LSU-rRNA)"/>
    <property type="evidence" value="ECO:0007669"/>
    <property type="project" value="TreeGrafter"/>
</dbReference>
<dbReference type="GO" id="GO:0032040">
    <property type="term" value="C:small-subunit processome"/>
    <property type="evidence" value="ECO:0007669"/>
    <property type="project" value="UniProtKB-ARBA"/>
</dbReference>
<keyword evidence="3" id="KW-0677">Repeat</keyword>
<keyword evidence="2 6" id="KW-0853">WD repeat</keyword>
<dbReference type="AlphaFoldDB" id="A0A9P6CV34"/>
<dbReference type="InterPro" id="IPR019775">
    <property type="entry name" value="WD40_repeat_CS"/>
</dbReference>
<evidence type="ECO:0000313" key="10">
    <source>
        <dbReference type="Proteomes" id="UP000807469"/>
    </source>
</evidence>
<feature type="region of interest" description="Disordered" evidence="7">
    <location>
        <begin position="93"/>
        <end position="117"/>
    </location>
</feature>
<dbReference type="InterPro" id="IPR007148">
    <property type="entry name" value="SSU_processome_Utp12"/>
</dbReference>
<evidence type="ECO:0000256" key="3">
    <source>
        <dbReference type="ARBA" id="ARBA00022737"/>
    </source>
</evidence>
<feature type="compositionally biased region" description="Polar residues" evidence="7">
    <location>
        <begin position="18"/>
        <end position="28"/>
    </location>
</feature>
<comment type="subcellular location">
    <subcellularLocation>
        <location evidence="1">Nucleus</location>
    </subcellularLocation>
</comment>
<accession>A0A9P6CV34</accession>
<evidence type="ECO:0000256" key="5">
    <source>
        <dbReference type="ARBA" id="ARBA00038335"/>
    </source>
</evidence>
<name>A0A9P6CV34_9AGAR</name>
<evidence type="ECO:0000256" key="4">
    <source>
        <dbReference type="ARBA" id="ARBA00023242"/>
    </source>
</evidence>
<dbReference type="InterPro" id="IPR001680">
    <property type="entry name" value="WD40_rpt"/>
</dbReference>
<evidence type="ECO:0000256" key="6">
    <source>
        <dbReference type="PROSITE-ProRule" id="PRU00221"/>
    </source>
</evidence>
<protein>
    <submittedName>
        <fullName evidence="9">NUC189-domain-containing protein</fullName>
    </submittedName>
</protein>
<dbReference type="Proteomes" id="UP000807469">
    <property type="component" value="Unassembled WGS sequence"/>
</dbReference>
<dbReference type="InterPro" id="IPR052414">
    <property type="entry name" value="U3_snoRNA-assoc_WDR"/>
</dbReference>
<dbReference type="PROSITE" id="PS50082">
    <property type="entry name" value="WD_REPEATS_2"/>
    <property type="match status" value="1"/>
</dbReference>
<feature type="compositionally biased region" description="Low complexity" evidence="7">
    <location>
        <begin position="1"/>
        <end position="14"/>
    </location>
</feature>
<comment type="caution">
    <text evidence="9">The sequence shown here is derived from an EMBL/GenBank/DDBJ whole genome shotgun (WGS) entry which is preliminary data.</text>
</comment>
<feature type="compositionally biased region" description="Acidic residues" evidence="7">
    <location>
        <begin position="743"/>
        <end position="759"/>
    </location>
</feature>
<sequence length="759" mass="81554">MPSIKKSWTSGSKTSKGRPTSTSSLARVSASDSIPVLSSFSPDGTLFAFATLAVDKHRIRVYNTASSRAVAEHTIDSGRVSVLSWSTLVAESSDQETRSPSKKRKKTRSGAGSETAEMEKEVTALVIGLSNGSVSFFSPTRAKVVCTISHTTSTSGILAVASGLTKSHLWTSSADSSIRLWDIQKNTILRSWKNDDHIPSTSLSVRPSDNTEQIDLLVGHHNIRLLEITTPVIDSTQNKPKQAASFIGHASSIKTLLWSNFENTSTTFFSSAEADRFIYVWSTEAPSSNQKSIAAVSLDSDVRAFKLATFDSMKRSLITLSSAGKLSFIPIPSDLSNATGDKASTIPSLVPRSTLSTSRTSSQDSPVIDFVSVAGDSRSIRVVRLARGIRPVFDVIHYLDDTGNYIASPTLDEISQDSLEELPQLVVSKRYAEPTSLSVGSGLNHGQGNEDVDVDAINELDGALQVDLAEFSLGQRLTIIPEGGMNQESDSEGDQRVEETLRQAKSMKKQARAEVLLIPANSLARTLVQALHSSDSRLLEMCLAHSDPVLIRNTVRGLPSQLALPLITACVDRLGRGARAGNMKGGGGGTSSQRGSGLLLWLKTVLAVHTGHLLTIPDLVARLSGLHSALTNRLSLHDCLLSLSGRLDMVLSQVELRASTAPARVAVFGRKAGKTKQESVVTRYVEGDTDSADDDAKIDVQVEVDTDDEGSIEDIELGGESDESDEVDFSEGGNEGGSKFIDDEAEEEYSEEEDEDESE</sequence>
<comment type="similarity">
    <text evidence="5">Belongs to the UTP5 family.</text>
</comment>
<evidence type="ECO:0000259" key="8">
    <source>
        <dbReference type="Pfam" id="PF04003"/>
    </source>
</evidence>
<feature type="compositionally biased region" description="Acidic residues" evidence="7">
    <location>
        <begin position="702"/>
        <end position="729"/>
    </location>
</feature>
<dbReference type="EMBL" id="MU155463">
    <property type="protein sequence ID" value="KAF9473183.1"/>
    <property type="molecule type" value="Genomic_DNA"/>
</dbReference>
<proteinExistence type="inferred from homology"/>
<dbReference type="PROSITE" id="PS00678">
    <property type="entry name" value="WD_REPEATS_1"/>
    <property type="match status" value="1"/>
</dbReference>
<evidence type="ECO:0000313" key="9">
    <source>
        <dbReference type="EMBL" id="KAF9473183.1"/>
    </source>
</evidence>